<feature type="compositionally biased region" description="Low complexity" evidence="1">
    <location>
        <begin position="135"/>
        <end position="184"/>
    </location>
</feature>
<feature type="compositionally biased region" description="Pro residues" evidence="1">
    <location>
        <begin position="307"/>
        <end position="317"/>
    </location>
</feature>
<dbReference type="GeneID" id="66075116"/>
<dbReference type="EMBL" id="CM032183">
    <property type="protein sequence ID" value="KAG7095267.1"/>
    <property type="molecule type" value="Genomic_DNA"/>
</dbReference>
<organism evidence="2 3">
    <name type="scientific">Marasmius oreades</name>
    <name type="common">fairy-ring Marasmius</name>
    <dbReference type="NCBI Taxonomy" id="181124"/>
    <lineage>
        <taxon>Eukaryota</taxon>
        <taxon>Fungi</taxon>
        <taxon>Dikarya</taxon>
        <taxon>Basidiomycota</taxon>
        <taxon>Agaricomycotina</taxon>
        <taxon>Agaricomycetes</taxon>
        <taxon>Agaricomycetidae</taxon>
        <taxon>Agaricales</taxon>
        <taxon>Marasmiineae</taxon>
        <taxon>Marasmiaceae</taxon>
        <taxon>Marasmius</taxon>
    </lineage>
</organism>
<evidence type="ECO:0000256" key="1">
    <source>
        <dbReference type="SAM" id="MobiDB-lite"/>
    </source>
</evidence>
<dbReference type="AlphaFoldDB" id="A0A9P7UUV2"/>
<comment type="caution">
    <text evidence="2">The sequence shown here is derived from an EMBL/GenBank/DDBJ whole genome shotgun (WGS) entry which is preliminary data.</text>
</comment>
<evidence type="ECO:0000313" key="2">
    <source>
        <dbReference type="EMBL" id="KAG7095267.1"/>
    </source>
</evidence>
<dbReference type="RefSeq" id="XP_043011737.1">
    <property type="nucleotide sequence ID" value="XM_043150647.1"/>
</dbReference>
<dbReference type="KEGG" id="more:E1B28_006040"/>
<gene>
    <name evidence="2" type="ORF">E1B28_006040</name>
</gene>
<feature type="region of interest" description="Disordered" evidence="1">
    <location>
        <begin position="101"/>
        <end position="184"/>
    </location>
</feature>
<accession>A0A9P7UUV2</accession>
<reference evidence="2" key="1">
    <citation type="journal article" date="2021" name="Genome Biol. Evol.">
        <title>The assembled and annotated genome of the fairy-ring fungus Marasmius oreades.</title>
        <authorList>
            <person name="Hiltunen M."/>
            <person name="Ament-Velasquez S.L."/>
            <person name="Johannesson H."/>
        </authorList>
    </citation>
    <scope>NUCLEOTIDE SEQUENCE</scope>
    <source>
        <strain evidence="2">03SP1</strain>
    </source>
</reference>
<protein>
    <submittedName>
        <fullName evidence="2">Uncharacterized protein</fullName>
    </submittedName>
</protein>
<dbReference type="OrthoDB" id="3215907at2759"/>
<evidence type="ECO:0000313" key="3">
    <source>
        <dbReference type="Proteomes" id="UP001049176"/>
    </source>
</evidence>
<dbReference type="Proteomes" id="UP001049176">
    <property type="component" value="Chromosome 3"/>
</dbReference>
<sequence>MQARSPLSFLFYYPISIYPISIHIHSNKCNSPVLSCGSLEHLQRVRLLPTPFFVLNTIYIHPYTMIAAKIVSPPPPLTSNTLTHGQRARLMRTTKKLGQVLGSTPHLLDDKSTRSPTPVSEDWSDDEDEWHRPVSRSSNRGSSSRSTYSISASSRVSRSASVSTRSTTSSASSHTEASWSSHSTRPPLLRLALSSFSQRRSSISSRCLSSPTSSNTSDEEDARFTLQTHVEENPRDSLISPTFRIPSLNTVRLQKMDRIRKKLGDGVPVELVFPVADSDAEANTSHLKTSTVVHITSSLDTLAFTTLPPPPPPPPPSHRARPVRSHYAGARDSIVSTSAHRGPRVKRKPVPKLDPTDPPNTPSKSKHNRLSLILETPHEVDILIESKVSYTSERISEWFSEDENEQWVDYKTYLRMVQDP</sequence>
<feature type="compositionally biased region" description="Basic residues" evidence="1">
    <location>
        <begin position="341"/>
        <end position="350"/>
    </location>
</feature>
<feature type="region of interest" description="Disordered" evidence="1">
    <location>
        <begin position="303"/>
        <end position="370"/>
    </location>
</feature>
<keyword evidence="3" id="KW-1185">Reference proteome</keyword>
<proteinExistence type="predicted"/>
<name>A0A9P7UUV2_9AGAR</name>